<comment type="caution">
    <text evidence="1">The sequence shown here is derived from an EMBL/GenBank/DDBJ whole genome shotgun (WGS) entry which is preliminary data.</text>
</comment>
<dbReference type="SUPFAM" id="SSF55961">
    <property type="entry name" value="Bet v1-like"/>
    <property type="match status" value="1"/>
</dbReference>
<dbReference type="Proteomes" id="UP001139409">
    <property type="component" value="Unassembled WGS sequence"/>
</dbReference>
<accession>A0A9X1KYJ2</accession>
<reference evidence="1" key="1">
    <citation type="submission" date="2021-09" db="EMBL/GenBank/DDBJ databases">
        <title>Fulvivirga sp. isolated from coastal sediment.</title>
        <authorList>
            <person name="Yu H."/>
        </authorList>
    </citation>
    <scope>NUCLEOTIDE SEQUENCE</scope>
    <source>
        <strain evidence="1">1062</strain>
    </source>
</reference>
<organism evidence="1 2">
    <name type="scientific">Fulvivirga sedimenti</name>
    <dbReference type="NCBI Taxonomy" id="2879465"/>
    <lineage>
        <taxon>Bacteria</taxon>
        <taxon>Pseudomonadati</taxon>
        <taxon>Bacteroidota</taxon>
        <taxon>Cytophagia</taxon>
        <taxon>Cytophagales</taxon>
        <taxon>Fulvivirgaceae</taxon>
        <taxon>Fulvivirga</taxon>
    </lineage>
</organism>
<dbReference type="EMBL" id="JAIXNE010000001">
    <property type="protein sequence ID" value="MCA6073666.1"/>
    <property type="molecule type" value="Genomic_DNA"/>
</dbReference>
<dbReference type="RefSeq" id="WP_225696777.1">
    <property type="nucleotide sequence ID" value="NZ_JAIXNE010000001.1"/>
</dbReference>
<dbReference type="CDD" id="cd07820">
    <property type="entry name" value="SRPBCC_3"/>
    <property type="match status" value="1"/>
</dbReference>
<sequence length="161" mass="19234">MRIYQLKRTQFLPISIETAWSYFSSPHNLREITPPDMKFRILYVSGGEKMYAGQLIRYFVNVLPWISVHWVTEITHVQEPVHFVDEQRFGPYALWHHQHFFREVDGGVEMTDEVNYAIPFGWLGQFANWLFVGKKVRAIFDYRYNVLEELFKNSKEEIVIA</sequence>
<gene>
    <name evidence="1" type="ORF">LDX50_02250</name>
</gene>
<dbReference type="InterPro" id="IPR023393">
    <property type="entry name" value="START-like_dom_sf"/>
</dbReference>
<proteinExistence type="predicted"/>
<name>A0A9X1KYJ2_9BACT</name>
<dbReference type="AlphaFoldDB" id="A0A9X1KYJ2"/>
<keyword evidence="2" id="KW-1185">Reference proteome</keyword>
<evidence type="ECO:0000313" key="2">
    <source>
        <dbReference type="Proteomes" id="UP001139409"/>
    </source>
</evidence>
<protein>
    <submittedName>
        <fullName evidence="1">SRPBCC family protein</fullName>
    </submittedName>
</protein>
<dbReference type="Gene3D" id="3.30.530.20">
    <property type="match status" value="1"/>
</dbReference>
<evidence type="ECO:0000313" key="1">
    <source>
        <dbReference type="EMBL" id="MCA6073666.1"/>
    </source>
</evidence>